<gene>
    <name evidence="2" type="ordered locus">LD85_1476</name>
</gene>
<evidence type="ECO:0000256" key="1">
    <source>
        <dbReference type="SAM" id="Phobius"/>
    </source>
</evidence>
<protein>
    <submittedName>
        <fullName evidence="2">Uncharacterized protein</fullName>
    </submittedName>
</protein>
<keyword evidence="1" id="KW-0472">Membrane</keyword>
<feature type="transmembrane region" description="Helical" evidence="1">
    <location>
        <begin position="131"/>
        <end position="149"/>
    </location>
</feature>
<proteinExistence type="predicted"/>
<dbReference type="Proteomes" id="UP000001404">
    <property type="component" value="Chromosome"/>
</dbReference>
<dbReference type="EMBL" id="CP001731">
    <property type="protein sequence ID" value="ADB87143.1"/>
    <property type="molecule type" value="Genomic_DNA"/>
</dbReference>
<keyword evidence="1" id="KW-1133">Transmembrane helix</keyword>
<name>D2PK40_SACI9</name>
<evidence type="ECO:0000313" key="3">
    <source>
        <dbReference type="Proteomes" id="UP000001404"/>
    </source>
</evidence>
<dbReference type="KEGG" id="sii:LD85_1476"/>
<evidence type="ECO:0000313" key="2">
    <source>
        <dbReference type="EMBL" id="ADB87143.1"/>
    </source>
</evidence>
<sequence length="162" mass="19079">MSVICPICGKPTTIKEVKLDEDSVTADIKEERTPMDYAIRNYARLQKGELRKTVGKKFAEIIEQNFETLKDLAYEYQNKTLRIKFDDDHTYVIHVYYLLEVFRYISLSPAVLDFLHSKKVKGENDDIKEMILTLLMLSNPLYSLLYIMSENQKGKERRKMTR</sequence>
<feature type="transmembrane region" description="Helical" evidence="1">
    <location>
        <begin position="91"/>
        <end position="111"/>
    </location>
</feature>
<dbReference type="AlphaFoldDB" id="D2PK40"/>
<accession>D2PK40</accession>
<dbReference type="HOGENOM" id="CLU_1631729_0_0_2"/>
<reference evidence="3" key="1">
    <citation type="journal article" date="2009" name="Proc. Natl. Acad. Sci. U.S.A.">
        <title>Biogeography of the Sulfolobus islandicus pan-genome.</title>
        <authorList>
            <person name="Reno M.L."/>
            <person name="Held N.L."/>
            <person name="Fields C.J."/>
            <person name="Burke P.V."/>
            <person name="Whitaker R.J."/>
        </authorList>
    </citation>
    <scope>NUCLEOTIDE SEQUENCE [LARGE SCALE GENOMIC DNA]</scope>
    <source>
        <strain evidence="3">L.D.8.5 / Lassen #2</strain>
    </source>
</reference>
<organism evidence="2 3">
    <name type="scientific">Saccharolobus islandicus (strain L.D.8.5 / Lassen #2)</name>
    <name type="common">Sulfolobus islandicus</name>
    <dbReference type="NCBI Taxonomy" id="425944"/>
    <lineage>
        <taxon>Archaea</taxon>
        <taxon>Thermoproteota</taxon>
        <taxon>Thermoprotei</taxon>
        <taxon>Sulfolobales</taxon>
        <taxon>Sulfolobaceae</taxon>
        <taxon>Saccharolobus</taxon>
    </lineage>
</organism>
<keyword evidence="1" id="KW-0812">Transmembrane</keyword>